<gene>
    <name evidence="1" type="ORF">PYW08_012619</name>
</gene>
<evidence type="ECO:0000313" key="2">
    <source>
        <dbReference type="Proteomes" id="UP001231649"/>
    </source>
</evidence>
<sequence>MMFNHLHKATGRQNTTWSLSYVTSANPILLPNWHLDRVVLTTNFPRRNEELISELRDSEGEAVNPGSLFGRHIHNVICQLLMMSYRFQANDKNFTMFNESLISEEMIALCESRYSRLYACLVS</sequence>
<keyword evidence="2" id="KW-1185">Reference proteome</keyword>
<reference evidence="1" key="1">
    <citation type="submission" date="2023-03" db="EMBL/GenBank/DDBJ databases">
        <title>Chromosome-level genomes of two armyworms, Mythimna separata and Mythimna loreyi, provide insights into the biosynthesis and reception of sex pheromones.</title>
        <authorList>
            <person name="Zhao H."/>
        </authorList>
    </citation>
    <scope>NUCLEOTIDE SEQUENCE</scope>
    <source>
        <strain evidence="1">BeijingLab</strain>
    </source>
</reference>
<protein>
    <submittedName>
        <fullName evidence="1">Uncharacterized protein</fullName>
    </submittedName>
</protein>
<proteinExistence type="predicted"/>
<dbReference type="Proteomes" id="UP001231649">
    <property type="component" value="Chromosome 31"/>
</dbReference>
<name>A0ACC2Q0N5_9NEOP</name>
<comment type="caution">
    <text evidence="1">The sequence shown here is derived from an EMBL/GenBank/DDBJ whole genome shotgun (WGS) entry which is preliminary data.</text>
</comment>
<evidence type="ECO:0000313" key="1">
    <source>
        <dbReference type="EMBL" id="KAJ8705573.1"/>
    </source>
</evidence>
<dbReference type="EMBL" id="CM056807">
    <property type="protein sequence ID" value="KAJ8705573.1"/>
    <property type="molecule type" value="Genomic_DNA"/>
</dbReference>
<accession>A0ACC2Q0N5</accession>
<organism evidence="1 2">
    <name type="scientific">Mythimna loreyi</name>
    <dbReference type="NCBI Taxonomy" id="667449"/>
    <lineage>
        <taxon>Eukaryota</taxon>
        <taxon>Metazoa</taxon>
        <taxon>Ecdysozoa</taxon>
        <taxon>Arthropoda</taxon>
        <taxon>Hexapoda</taxon>
        <taxon>Insecta</taxon>
        <taxon>Pterygota</taxon>
        <taxon>Neoptera</taxon>
        <taxon>Endopterygota</taxon>
        <taxon>Lepidoptera</taxon>
        <taxon>Glossata</taxon>
        <taxon>Ditrysia</taxon>
        <taxon>Noctuoidea</taxon>
        <taxon>Noctuidae</taxon>
        <taxon>Noctuinae</taxon>
        <taxon>Hadenini</taxon>
        <taxon>Mythimna</taxon>
    </lineage>
</organism>